<evidence type="ECO:0000313" key="6">
    <source>
        <dbReference type="EMBL" id="VAW35036.1"/>
    </source>
</evidence>
<dbReference type="NCBIfam" id="NF008956">
    <property type="entry name" value="PRK12299.1"/>
    <property type="match status" value="1"/>
</dbReference>
<reference evidence="6" key="1">
    <citation type="submission" date="2018-06" db="EMBL/GenBank/DDBJ databases">
        <authorList>
            <person name="Zhirakovskaya E."/>
        </authorList>
    </citation>
    <scope>NUCLEOTIDE SEQUENCE</scope>
</reference>
<dbReference type="AlphaFoldDB" id="A0A3B0VS20"/>
<dbReference type="NCBIfam" id="TIGR02729">
    <property type="entry name" value="Obg_CgtA"/>
    <property type="match status" value="1"/>
</dbReference>
<dbReference type="FunFam" id="2.70.210.12:FF:000001">
    <property type="entry name" value="GTPase Obg"/>
    <property type="match status" value="1"/>
</dbReference>
<dbReference type="EMBL" id="UOEZ01000018">
    <property type="protein sequence ID" value="VAW35036.1"/>
    <property type="molecule type" value="Genomic_DNA"/>
</dbReference>
<dbReference type="InterPro" id="IPR027417">
    <property type="entry name" value="P-loop_NTPase"/>
</dbReference>
<dbReference type="GO" id="GO:0005525">
    <property type="term" value="F:GTP binding"/>
    <property type="evidence" value="ECO:0007669"/>
    <property type="project" value="UniProtKB-KW"/>
</dbReference>
<dbReference type="PANTHER" id="PTHR11702">
    <property type="entry name" value="DEVELOPMENTALLY REGULATED GTP-BINDING PROTEIN-RELATED"/>
    <property type="match status" value="1"/>
</dbReference>
<sequence>MNFIDEAKIHVAGGDGGRGCVSFRREKFVPKGGPDGGDGGDGGAVILVADRRITSLNDLRYKHIYKAPRGAHGRGSRCHGKGGEDVVIRVPVGTVVKDLITEELLADLTLADQRYVAVSGGRGGRGNARFATPTNRAPTHAQPGEEAAERELTLELKLLADVGLVGFPNAGKSTLISRISAARPKVADYPFTTLVPNLGVVRHGDCGGFVVADIPGLVEGAHEGKGLGLRFLRHIERTSIFIHMIDLSPEAFDEGRDPLGDYNAVCGELLKFNPELAARPQVVALNKIDLPDALVMADELTALLKTKGVKVFEISAVTGQGLEELVNYIGREVDKHRKAEREEKEEDEEYVVER</sequence>
<evidence type="ECO:0000259" key="5">
    <source>
        <dbReference type="PROSITE" id="PS51883"/>
    </source>
</evidence>
<dbReference type="Gene3D" id="3.40.50.300">
    <property type="entry name" value="P-loop containing nucleotide triphosphate hydrolases"/>
    <property type="match status" value="1"/>
</dbReference>
<dbReference type="CDD" id="cd01898">
    <property type="entry name" value="Obg"/>
    <property type="match status" value="1"/>
</dbReference>
<dbReference type="PRINTS" id="PR00326">
    <property type="entry name" value="GTP1OBG"/>
</dbReference>
<feature type="domain" description="OBG-type G" evidence="4">
    <location>
        <begin position="160"/>
        <end position="334"/>
    </location>
</feature>
<feature type="domain" description="Obg" evidence="5">
    <location>
        <begin position="1"/>
        <end position="159"/>
    </location>
</feature>
<dbReference type="Pfam" id="PF01018">
    <property type="entry name" value="GTP1_OBG"/>
    <property type="match status" value="1"/>
</dbReference>
<organism evidence="6">
    <name type="scientific">hydrothermal vent metagenome</name>
    <dbReference type="NCBI Taxonomy" id="652676"/>
    <lineage>
        <taxon>unclassified sequences</taxon>
        <taxon>metagenomes</taxon>
        <taxon>ecological metagenomes</taxon>
    </lineage>
</organism>
<accession>A0A3B0VS20</accession>
<comment type="similarity">
    <text evidence="1">Belongs to the TRAFAC class OBG-HflX-like GTPase superfamily. OBG GTPase family.</text>
</comment>
<dbReference type="InterPro" id="IPR006073">
    <property type="entry name" value="GTP-bd"/>
</dbReference>
<dbReference type="SUPFAM" id="SSF82051">
    <property type="entry name" value="Obg GTP-binding protein N-terminal domain"/>
    <property type="match status" value="1"/>
</dbReference>
<dbReference type="GO" id="GO:0003924">
    <property type="term" value="F:GTPase activity"/>
    <property type="evidence" value="ECO:0007669"/>
    <property type="project" value="InterPro"/>
</dbReference>
<dbReference type="PIRSF" id="PIRSF002401">
    <property type="entry name" value="GTP_bd_Obg/CgtA"/>
    <property type="match status" value="1"/>
</dbReference>
<dbReference type="InterPro" id="IPR031167">
    <property type="entry name" value="G_OBG"/>
</dbReference>
<keyword evidence="3" id="KW-0342">GTP-binding</keyword>
<evidence type="ECO:0000256" key="2">
    <source>
        <dbReference type="ARBA" id="ARBA00022741"/>
    </source>
</evidence>
<keyword evidence="2" id="KW-0547">Nucleotide-binding</keyword>
<dbReference type="PROSITE" id="PS00905">
    <property type="entry name" value="GTP1_OBG"/>
    <property type="match status" value="1"/>
</dbReference>
<proteinExistence type="inferred from homology"/>
<dbReference type="HAMAP" id="MF_01454">
    <property type="entry name" value="GTPase_Obg"/>
    <property type="match status" value="1"/>
</dbReference>
<dbReference type="NCBIfam" id="NF008954">
    <property type="entry name" value="PRK12296.1"/>
    <property type="match status" value="1"/>
</dbReference>
<dbReference type="InterPro" id="IPR014100">
    <property type="entry name" value="GTP-bd_Obg/CgtA"/>
</dbReference>
<dbReference type="PROSITE" id="PS51710">
    <property type="entry name" value="G_OBG"/>
    <property type="match status" value="1"/>
</dbReference>
<evidence type="ECO:0000256" key="3">
    <source>
        <dbReference type="ARBA" id="ARBA00023134"/>
    </source>
</evidence>
<dbReference type="NCBIfam" id="NF008955">
    <property type="entry name" value="PRK12297.1"/>
    <property type="match status" value="1"/>
</dbReference>
<dbReference type="InterPro" id="IPR045086">
    <property type="entry name" value="OBG_GTPase"/>
</dbReference>
<dbReference type="SUPFAM" id="SSF52540">
    <property type="entry name" value="P-loop containing nucleoside triphosphate hydrolases"/>
    <property type="match status" value="1"/>
</dbReference>
<dbReference type="Pfam" id="PF01926">
    <property type="entry name" value="MMR_HSR1"/>
    <property type="match status" value="1"/>
</dbReference>
<dbReference type="GO" id="GO:0000287">
    <property type="term" value="F:magnesium ion binding"/>
    <property type="evidence" value="ECO:0007669"/>
    <property type="project" value="InterPro"/>
</dbReference>
<dbReference type="InterPro" id="IPR006169">
    <property type="entry name" value="GTP1_OBG_dom"/>
</dbReference>
<dbReference type="InterPro" id="IPR036726">
    <property type="entry name" value="GTP1_OBG_dom_sf"/>
</dbReference>
<dbReference type="PROSITE" id="PS51883">
    <property type="entry name" value="OBG"/>
    <property type="match status" value="1"/>
</dbReference>
<gene>
    <name evidence="6" type="ORF">MNBD_DELTA02-1007</name>
</gene>
<name>A0A3B0VS20_9ZZZZ</name>
<dbReference type="InterPro" id="IPR006074">
    <property type="entry name" value="GTP1-OBG_CS"/>
</dbReference>
<evidence type="ECO:0000259" key="4">
    <source>
        <dbReference type="PROSITE" id="PS51710"/>
    </source>
</evidence>
<dbReference type="PANTHER" id="PTHR11702:SF31">
    <property type="entry name" value="MITOCHONDRIAL RIBOSOME-ASSOCIATED GTPASE 2"/>
    <property type="match status" value="1"/>
</dbReference>
<dbReference type="Gene3D" id="2.70.210.12">
    <property type="entry name" value="GTP1/OBG domain"/>
    <property type="match status" value="1"/>
</dbReference>
<evidence type="ECO:0000256" key="1">
    <source>
        <dbReference type="ARBA" id="ARBA00007699"/>
    </source>
</evidence>
<protein>
    <submittedName>
        <fullName evidence="6">GTP-binding protein Obg</fullName>
    </submittedName>
</protein>